<dbReference type="OMA" id="TIIFQME"/>
<feature type="transmembrane region" description="Helical" evidence="12">
    <location>
        <begin position="930"/>
        <end position="954"/>
    </location>
</feature>
<protein>
    <recommendedName>
        <fullName evidence="13">G-protein coupled receptors family 1 profile domain-containing protein</fullName>
    </recommendedName>
</protein>
<dbReference type="PANTHER" id="PTHR21551:SF0">
    <property type="entry name" value="PROTEIN ASSOCIATED WITH TOPO II RELATED-1, ISOFORM A"/>
    <property type="match status" value="1"/>
</dbReference>
<dbReference type="GO" id="GO:0004930">
    <property type="term" value="F:G protein-coupled receptor activity"/>
    <property type="evidence" value="ECO:0007669"/>
    <property type="project" value="InterPro"/>
</dbReference>
<keyword evidence="9 12" id="KW-0472">Membrane</keyword>
<dbReference type="InterPro" id="IPR019167">
    <property type="entry name" value="PAT1_dom"/>
</dbReference>
<dbReference type="GO" id="GO:0005634">
    <property type="term" value="C:nucleus"/>
    <property type="evidence" value="ECO:0007669"/>
    <property type="project" value="UniProtKB-SubCell"/>
</dbReference>
<feature type="compositionally biased region" description="Low complexity" evidence="11">
    <location>
        <begin position="139"/>
        <end position="150"/>
    </location>
</feature>
<dbReference type="AlphaFoldDB" id="A7SDA7"/>
<dbReference type="GO" id="GO:0003723">
    <property type="term" value="F:RNA binding"/>
    <property type="evidence" value="ECO:0000318"/>
    <property type="project" value="GO_Central"/>
</dbReference>
<dbReference type="EMBL" id="DS469629">
    <property type="protein sequence ID" value="EDO38274.1"/>
    <property type="molecule type" value="Genomic_DNA"/>
</dbReference>
<dbReference type="eggNOG" id="KOG4592">
    <property type="taxonomic scope" value="Eukaryota"/>
</dbReference>
<proteinExistence type="inferred from homology"/>
<feature type="compositionally biased region" description="Basic and acidic residues" evidence="11">
    <location>
        <begin position="561"/>
        <end position="570"/>
    </location>
</feature>
<sequence length="975" mass="110816">MAGESFFGFNTQMPSFEDEELEKLDPTLKNLDDDYDLLNEDTFGSGALEDDWEIAHKKLAGIDLDKATNQSLVSKNEQCRQKVGVTDDDDDDEANLEQEEEILEQTLAKLVDEDDDTPKPYTSSGYKDIPTMPSAWNGSSPLSSPTSATSLQELISPSSNIWASPDRVNKERVVDALSGNRVLYDRKHTPGRRPYSPAFEDDAIIKAMPKPENLLPPSSFIKKPPVNAIRLEDLEKEFSHNTPPRAQVDPRIATPSSGRIRPPPGIPHPLMTPQGYMQGSTSPNIMQRTPQGPGMVRGQPHPMMTPQRPPSPNMMRHTPQGPVMQQHRPYPMPPQMFQGRQMAGKHPLPSMGSPIQGFMRTPPPQFQRPPVPMMHSDPAHLMHHGNMMNYQMNQRHRYSTPQPHPNQYRNFPNNRNQYDRNFQDRRGHYLDDNRHVHQQTDLEKKIHEILTCDEHMAAHDPYAGLMTRREKEWIIKIQLLQLTSSTPDLDDFYFQTYIRRKQAKERAKQGERRDGENTTQMALPQFEREERNYKPLDFQGTLGKVSASSVSHPRQMVAIDHISKASEQDKQSSSSTKDIKRRRQILSAIEKAYEYLLQLDDLERKITHVHPEERNSLLEAQQSTGLKLFNLLKLNIRSESIGGKCDEEYFVQLMSVRKGKVLLSRVLPALKQPQAEAVLLALTRNVISVIKKDSQDEVLPVLITPVSRVVDQGSSAVLYESLRHMVYADDTSALHTILPNQFGASLLNSLLKSCSSLSSSMDESMGDFHQLWEKLVSDVVKEFHSVPVTLLAKNVLAITPFVGTLCECTSPDVSTSLQEHYRFNGPAWHIHGALGSIFCRLSVFLISESISVSILSMMAIAFDRFFAVLFPLKAKLRTTRSRILTIATIWDLSFAFYFIDVLKFELIEYRDFSYCVLTAWFLKLRRSYDLFALFVFPLLLLTVFCTVLIVNYACAKSLETRHQSALLGRKHAQGE</sequence>
<dbReference type="InterPro" id="IPR000276">
    <property type="entry name" value="GPCR_Rhodpsn"/>
</dbReference>
<keyword evidence="15" id="KW-1185">Reference proteome</keyword>
<feature type="transmembrane region" description="Helical" evidence="12">
    <location>
        <begin position="841"/>
        <end position="862"/>
    </location>
</feature>
<feature type="transmembrane region" description="Helical" evidence="12">
    <location>
        <begin position="883"/>
        <end position="899"/>
    </location>
</feature>
<feature type="region of interest" description="Disordered" evidence="11">
    <location>
        <begin position="560"/>
        <end position="579"/>
    </location>
</feature>
<dbReference type="HOGENOM" id="CLU_304698_0_0_1"/>
<comment type="subcellular location">
    <subcellularLocation>
        <location evidence="2">Cytoplasm</location>
        <location evidence="2">P-body</location>
    </subcellularLocation>
    <subcellularLocation>
        <location evidence="3">Membrane</location>
    </subcellularLocation>
    <subcellularLocation>
        <location evidence="1">Nucleus</location>
    </subcellularLocation>
</comment>
<evidence type="ECO:0000256" key="6">
    <source>
        <dbReference type="ARBA" id="ARBA00022692"/>
    </source>
</evidence>
<keyword evidence="10" id="KW-0539">Nucleus</keyword>
<dbReference type="InParanoid" id="A7SDA7"/>
<dbReference type="Gene3D" id="1.20.1070.10">
    <property type="entry name" value="Rhodopsin 7-helix transmembrane proteins"/>
    <property type="match status" value="1"/>
</dbReference>
<dbReference type="SUPFAM" id="SSF81321">
    <property type="entry name" value="Family A G protein-coupled receptor-like"/>
    <property type="match status" value="1"/>
</dbReference>
<dbReference type="STRING" id="45351.A7SDA7"/>
<dbReference type="CDD" id="cd00637">
    <property type="entry name" value="7tm_classA_rhodopsin-like"/>
    <property type="match status" value="1"/>
</dbReference>
<gene>
    <name evidence="14" type="ORF">NEMVEDRAFT_v1g244471</name>
</gene>
<dbReference type="PROSITE" id="PS50262">
    <property type="entry name" value="G_PROTEIN_RECEP_F1_2"/>
    <property type="match status" value="1"/>
</dbReference>
<evidence type="ECO:0000256" key="10">
    <source>
        <dbReference type="ARBA" id="ARBA00023242"/>
    </source>
</evidence>
<feature type="region of interest" description="Disordered" evidence="11">
    <location>
        <begin position="240"/>
        <end position="266"/>
    </location>
</feature>
<dbReference type="Pfam" id="PF09770">
    <property type="entry name" value="PAT1"/>
    <property type="match status" value="1"/>
</dbReference>
<evidence type="ECO:0000256" key="2">
    <source>
        <dbReference type="ARBA" id="ARBA00004201"/>
    </source>
</evidence>
<dbReference type="GO" id="GO:0016020">
    <property type="term" value="C:membrane"/>
    <property type="evidence" value="ECO:0007669"/>
    <property type="project" value="UniProtKB-SubCell"/>
</dbReference>
<keyword evidence="7" id="KW-0694">RNA-binding</keyword>
<evidence type="ECO:0000313" key="14">
    <source>
        <dbReference type="EMBL" id="EDO38274.1"/>
    </source>
</evidence>
<dbReference type="Pfam" id="PF00001">
    <property type="entry name" value="7tm_1"/>
    <property type="match status" value="1"/>
</dbReference>
<organism evidence="14 15">
    <name type="scientific">Nematostella vectensis</name>
    <name type="common">Starlet sea anemone</name>
    <dbReference type="NCBI Taxonomy" id="45351"/>
    <lineage>
        <taxon>Eukaryota</taxon>
        <taxon>Metazoa</taxon>
        <taxon>Cnidaria</taxon>
        <taxon>Anthozoa</taxon>
        <taxon>Hexacorallia</taxon>
        <taxon>Actiniaria</taxon>
        <taxon>Edwardsiidae</taxon>
        <taxon>Nematostella</taxon>
    </lineage>
</organism>
<evidence type="ECO:0000256" key="4">
    <source>
        <dbReference type="ARBA" id="ARBA00009138"/>
    </source>
</evidence>
<dbReference type="GO" id="GO:0033962">
    <property type="term" value="P:P-body assembly"/>
    <property type="evidence" value="ECO:0000318"/>
    <property type="project" value="GO_Central"/>
</dbReference>
<keyword evidence="6 12" id="KW-0812">Transmembrane</keyword>
<evidence type="ECO:0000313" key="15">
    <source>
        <dbReference type="Proteomes" id="UP000001593"/>
    </source>
</evidence>
<reference evidence="14 15" key="1">
    <citation type="journal article" date="2007" name="Science">
        <title>Sea anemone genome reveals ancestral eumetazoan gene repertoire and genomic organization.</title>
        <authorList>
            <person name="Putnam N.H."/>
            <person name="Srivastava M."/>
            <person name="Hellsten U."/>
            <person name="Dirks B."/>
            <person name="Chapman J."/>
            <person name="Salamov A."/>
            <person name="Terry A."/>
            <person name="Shapiro H."/>
            <person name="Lindquist E."/>
            <person name="Kapitonov V.V."/>
            <person name="Jurka J."/>
            <person name="Genikhovich G."/>
            <person name="Grigoriev I.V."/>
            <person name="Lucas S.M."/>
            <person name="Steele R.E."/>
            <person name="Finnerty J.R."/>
            <person name="Technau U."/>
            <person name="Martindale M.Q."/>
            <person name="Rokhsar D.S."/>
        </authorList>
    </citation>
    <scope>NUCLEOTIDE SEQUENCE [LARGE SCALE GENOMIC DNA]</scope>
    <source>
        <strain evidence="15">CH2 X CH6</strain>
    </source>
</reference>
<evidence type="ECO:0000256" key="3">
    <source>
        <dbReference type="ARBA" id="ARBA00004370"/>
    </source>
</evidence>
<evidence type="ECO:0000256" key="12">
    <source>
        <dbReference type="SAM" id="Phobius"/>
    </source>
</evidence>
<dbReference type="Proteomes" id="UP000001593">
    <property type="component" value="Unassembled WGS sequence"/>
</dbReference>
<dbReference type="PROSITE" id="PS00237">
    <property type="entry name" value="G_PROTEIN_RECEP_F1_1"/>
    <property type="match status" value="1"/>
</dbReference>
<evidence type="ECO:0000256" key="8">
    <source>
        <dbReference type="ARBA" id="ARBA00022989"/>
    </source>
</evidence>
<dbReference type="GO" id="GO:0000932">
    <property type="term" value="C:P-body"/>
    <property type="evidence" value="ECO:0000318"/>
    <property type="project" value="GO_Central"/>
</dbReference>
<dbReference type="InterPro" id="IPR017452">
    <property type="entry name" value="GPCR_Rhodpsn_7TM"/>
</dbReference>
<evidence type="ECO:0000259" key="13">
    <source>
        <dbReference type="PROSITE" id="PS50262"/>
    </source>
</evidence>
<evidence type="ECO:0000256" key="1">
    <source>
        <dbReference type="ARBA" id="ARBA00004123"/>
    </source>
</evidence>
<evidence type="ECO:0000256" key="9">
    <source>
        <dbReference type="ARBA" id="ARBA00023136"/>
    </source>
</evidence>
<feature type="region of interest" description="Disordered" evidence="11">
    <location>
        <begin position="108"/>
        <end position="150"/>
    </location>
</feature>
<dbReference type="PANTHER" id="PTHR21551">
    <property type="entry name" value="TOPOISOMERASE II-ASSOCIATED PROTEIN PAT1"/>
    <property type="match status" value="1"/>
</dbReference>
<keyword evidence="5" id="KW-0963">Cytoplasm</keyword>
<comment type="similarity">
    <text evidence="4">Belongs to the PAT1 family.</text>
</comment>
<evidence type="ECO:0000256" key="7">
    <source>
        <dbReference type="ARBA" id="ARBA00022884"/>
    </source>
</evidence>
<feature type="domain" description="G-protein coupled receptors family 1 profile" evidence="13">
    <location>
        <begin position="828"/>
        <end position="975"/>
    </location>
</feature>
<accession>A7SDA7</accession>
<evidence type="ECO:0000256" key="5">
    <source>
        <dbReference type="ARBA" id="ARBA00022490"/>
    </source>
</evidence>
<dbReference type="GO" id="GO:0000290">
    <property type="term" value="P:deadenylation-dependent decapping of nuclear-transcribed mRNA"/>
    <property type="evidence" value="ECO:0000318"/>
    <property type="project" value="GO_Central"/>
</dbReference>
<evidence type="ECO:0000256" key="11">
    <source>
        <dbReference type="SAM" id="MobiDB-lite"/>
    </source>
</evidence>
<dbReference type="InterPro" id="IPR039900">
    <property type="entry name" value="Pat1-like"/>
</dbReference>
<keyword evidence="8 12" id="KW-1133">Transmembrane helix</keyword>
<name>A7SDA7_NEMVE</name>